<keyword evidence="3" id="KW-1185">Reference proteome</keyword>
<dbReference type="PANTHER" id="PTHR22642">
    <property type="entry name" value="IMIDAZOLONEPROPIONASE"/>
    <property type="match status" value="1"/>
</dbReference>
<dbReference type="SUPFAM" id="SSF51338">
    <property type="entry name" value="Composite domain of metallo-dependent hydrolases"/>
    <property type="match status" value="1"/>
</dbReference>
<dbReference type="PANTHER" id="PTHR22642:SF2">
    <property type="entry name" value="PROTEIN LONG AFTER FAR-RED 3"/>
    <property type="match status" value="1"/>
</dbReference>
<evidence type="ECO:0000313" key="3">
    <source>
        <dbReference type="Proteomes" id="UP000198751"/>
    </source>
</evidence>
<dbReference type="GO" id="GO:0016810">
    <property type="term" value="F:hydrolase activity, acting on carbon-nitrogen (but not peptide) bonds"/>
    <property type="evidence" value="ECO:0007669"/>
    <property type="project" value="InterPro"/>
</dbReference>
<dbReference type="Gene3D" id="3.10.310.70">
    <property type="match status" value="1"/>
</dbReference>
<organism evidence="2 3">
    <name type="scientific">Pseudarthrobacter equi</name>
    <dbReference type="NCBI Taxonomy" id="728066"/>
    <lineage>
        <taxon>Bacteria</taxon>
        <taxon>Bacillati</taxon>
        <taxon>Actinomycetota</taxon>
        <taxon>Actinomycetes</taxon>
        <taxon>Micrococcales</taxon>
        <taxon>Micrococcaceae</taxon>
        <taxon>Pseudarthrobacter</taxon>
    </lineage>
</organism>
<dbReference type="Gene3D" id="2.30.40.10">
    <property type="entry name" value="Urease, subunit C, domain 1"/>
    <property type="match status" value="1"/>
</dbReference>
<dbReference type="InterPro" id="IPR013108">
    <property type="entry name" value="Amidohydro_3"/>
</dbReference>
<accession>A0A1H1SAQ1</accession>
<sequence length="507" mass="53104">MPPAVELVLASVRRPGSKAPLDVHLRGGVVAGISPAGTLAHKARPLRTVDCAGRFIIPGLWDEHVHFTQWALHANRLDLAAATSAREAAAAVGTFMAADPAGADGTGPGHPVTAVGVGFRDALWPDTPTLAMLDAAAGERPAALISHDLHCVWVNTAAARRYGLRVDGSGLLREEPAFLLTRELGRLPDAVVDGWVSQAAREAAARGVVGVVDFEMTWNRDPWLRRMAAGFDSLRVEAGVYPADLERAAAEGLRTGREVPVGNGLLRTGPLKVLIDGSLNTRTAYCVDPYPFGGHGLLTVPVDELRALLLRARDTGFVPAVHAIGDAANRVALDAFGHTGIGGRIEHAQFVRREDFARFAALGVVASVQPVHALDDRDAADANWSGRTDRAFPLRSLLDAGAALALGSDAPVAPLDPWAAVSAATTRSSFDGRDPWQPQEAITREQALAASTRGRGTVRVGSPADLVLLDADPLAVPDSGLAAMPVAATLVGGQFTYDAGWAALQAG</sequence>
<evidence type="ECO:0000259" key="1">
    <source>
        <dbReference type="Pfam" id="PF07969"/>
    </source>
</evidence>
<dbReference type="EMBL" id="LT629779">
    <property type="protein sequence ID" value="SDS45210.1"/>
    <property type="molecule type" value="Genomic_DNA"/>
</dbReference>
<proteinExistence type="predicted"/>
<dbReference type="InterPro" id="IPR032466">
    <property type="entry name" value="Metal_Hydrolase"/>
</dbReference>
<name>A0A1H1SAQ1_9MICC</name>
<dbReference type="Proteomes" id="UP000198751">
    <property type="component" value="Chromosome I"/>
</dbReference>
<reference evidence="3" key="1">
    <citation type="submission" date="2016-10" db="EMBL/GenBank/DDBJ databases">
        <authorList>
            <person name="Varghese N."/>
            <person name="Submissions S."/>
        </authorList>
    </citation>
    <scope>NUCLEOTIDE SEQUENCE [LARGE SCALE GENOMIC DNA]</scope>
    <source>
        <strain evidence="3">IMMIB L-1606</strain>
    </source>
</reference>
<dbReference type="Pfam" id="PF07969">
    <property type="entry name" value="Amidohydro_3"/>
    <property type="match status" value="1"/>
</dbReference>
<gene>
    <name evidence="2" type="ORF">SAMN04489743_0104</name>
</gene>
<feature type="domain" description="Amidohydrolase 3" evidence="1">
    <location>
        <begin position="47"/>
        <end position="497"/>
    </location>
</feature>
<evidence type="ECO:0000313" key="2">
    <source>
        <dbReference type="EMBL" id="SDS45210.1"/>
    </source>
</evidence>
<dbReference type="RefSeq" id="WP_091716653.1">
    <property type="nucleotide sequence ID" value="NZ_LT629779.1"/>
</dbReference>
<dbReference type="OrthoDB" id="3238066at2"/>
<dbReference type="AlphaFoldDB" id="A0A1H1SAQ1"/>
<protein>
    <recommendedName>
        <fullName evidence="1">Amidohydrolase 3 domain-containing protein</fullName>
    </recommendedName>
</protein>
<dbReference type="Gene3D" id="3.20.20.140">
    <property type="entry name" value="Metal-dependent hydrolases"/>
    <property type="match status" value="1"/>
</dbReference>
<dbReference type="SUPFAM" id="SSF51556">
    <property type="entry name" value="Metallo-dependent hydrolases"/>
    <property type="match status" value="1"/>
</dbReference>
<dbReference type="InterPro" id="IPR011059">
    <property type="entry name" value="Metal-dep_hydrolase_composite"/>
</dbReference>